<name>A0AAF0QUJ4_SOLVR</name>
<proteinExistence type="predicted"/>
<gene>
    <name evidence="8" type="ORF">MTR67_022277</name>
</gene>
<dbReference type="PROSITE" id="PS51999">
    <property type="entry name" value="ZF_GRF"/>
    <property type="match status" value="1"/>
</dbReference>
<keyword evidence="1" id="KW-0479">Metal-binding</keyword>
<reference evidence="8" key="1">
    <citation type="submission" date="2023-08" db="EMBL/GenBank/DDBJ databases">
        <title>A de novo genome assembly of Solanum verrucosum Schlechtendal, a Mexican diploid species geographically isolated from the other diploid A-genome species in potato relatives.</title>
        <authorList>
            <person name="Hosaka K."/>
        </authorList>
    </citation>
    <scope>NUCLEOTIDE SEQUENCE</scope>
    <source>
        <tissue evidence="8">Young leaves</tissue>
    </source>
</reference>
<evidence type="ECO:0000313" key="9">
    <source>
        <dbReference type="Proteomes" id="UP001234989"/>
    </source>
</evidence>
<evidence type="ECO:0000256" key="2">
    <source>
        <dbReference type="ARBA" id="ARBA00022771"/>
    </source>
</evidence>
<dbReference type="AlphaFoldDB" id="A0AAF0QUJ4"/>
<dbReference type="Proteomes" id="UP001234989">
    <property type="component" value="Chromosome 5"/>
</dbReference>
<keyword evidence="3" id="KW-0862">Zinc</keyword>
<evidence type="ECO:0000256" key="1">
    <source>
        <dbReference type="ARBA" id="ARBA00022723"/>
    </source>
</evidence>
<dbReference type="InterPro" id="IPR010666">
    <property type="entry name" value="Znf_GRF"/>
</dbReference>
<keyword evidence="6" id="KW-0812">Transmembrane</keyword>
<evidence type="ECO:0000256" key="6">
    <source>
        <dbReference type="SAM" id="Phobius"/>
    </source>
</evidence>
<sequence length="186" mass="22185">MDENDSMINAEVRCKHGILLQMQTSWSDRNPGRRFWSCPHYEATNCNFFRWRDKERVDERSRFILPKLVNRIKELEEKYERVKMQLEQLDNSNIEQSKQEKIPLDEGESLRNRYENLNINSKGKGRAIKEMSDLKEKKMKGMKMKKNDEGCRCFGKFLCCLMICFVVIFVSFLTQVGRLKDQMKLP</sequence>
<feature type="coiled-coil region" evidence="5">
    <location>
        <begin position="65"/>
        <end position="99"/>
    </location>
</feature>
<evidence type="ECO:0000313" key="8">
    <source>
        <dbReference type="EMBL" id="WMV28892.1"/>
    </source>
</evidence>
<evidence type="ECO:0000256" key="4">
    <source>
        <dbReference type="PROSITE-ProRule" id="PRU01343"/>
    </source>
</evidence>
<evidence type="ECO:0000256" key="5">
    <source>
        <dbReference type="SAM" id="Coils"/>
    </source>
</evidence>
<keyword evidence="6" id="KW-1133">Transmembrane helix</keyword>
<dbReference type="GO" id="GO:0008270">
    <property type="term" value="F:zinc ion binding"/>
    <property type="evidence" value="ECO:0007669"/>
    <property type="project" value="UniProtKB-KW"/>
</dbReference>
<feature type="domain" description="GRF-type" evidence="7">
    <location>
        <begin position="14"/>
        <end position="55"/>
    </location>
</feature>
<dbReference type="EMBL" id="CP133616">
    <property type="protein sequence ID" value="WMV28892.1"/>
    <property type="molecule type" value="Genomic_DNA"/>
</dbReference>
<protein>
    <recommendedName>
        <fullName evidence="7">GRF-type domain-containing protein</fullName>
    </recommendedName>
</protein>
<keyword evidence="6" id="KW-0472">Membrane</keyword>
<accession>A0AAF0QUJ4</accession>
<keyword evidence="2 4" id="KW-0863">Zinc-finger</keyword>
<organism evidence="8 9">
    <name type="scientific">Solanum verrucosum</name>
    <dbReference type="NCBI Taxonomy" id="315347"/>
    <lineage>
        <taxon>Eukaryota</taxon>
        <taxon>Viridiplantae</taxon>
        <taxon>Streptophyta</taxon>
        <taxon>Embryophyta</taxon>
        <taxon>Tracheophyta</taxon>
        <taxon>Spermatophyta</taxon>
        <taxon>Magnoliopsida</taxon>
        <taxon>eudicotyledons</taxon>
        <taxon>Gunneridae</taxon>
        <taxon>Pentapetalae</taxon>
        <taxon>asterids</taxon>
        <taxon>lamiids</taxon>
        <taxon>Solanales</taxon>
        <taxon>Solanaceae</taxon>
        <taxon>Solanoideae</taxon>
        <taxon>Solaneae</taxon>
        <taxon>Solanum</taxon>
    </lineage>
</organism>
<feature type="transmembrane region" description="Helical" evidence="6">
    <location>
        <begin position="154"/>
        <end position="174"/>
    </location>
</feature>
<evidence type="ECO:0000259" key="7">
    <source>
        <dbReference type="PROSITE" id="PS51999"/>
    </source>
</evidence>
<dbReference type="Pfam" id="PF06839">
    <property type="entry name" value="Zn_ribbon_GRF"/>
    <property type="match status" value="1"/>
</dbReference>
<keyword evidence="5" id="KW-0175">Coiled coil</keyword>
<evidence type="ECO:0000256" key="3">
    <source>
        <dbReference type="ARBA" id="ARBA00022833"/>
    </source>
</evidence>
<dbReference type="PANTHER" id="PTHR33248">
    <property type="entry name" value="ZINC ION-BINDING PROTEIN"/>
    <property type="match status" value="1"/>
</dbReference>
<keyword evidence="9" id="KW-1185">Reference proteome</keyword>